<dbReference type="PROSITE" id="PS50297">
    <property type="entry name" value="ANK_REP_REGION"/>
    <property type="match status" value="1"/>
</dbReference>
<dbReference type="InterPro" id="IPR002110">
    <property type="entry name" value="Ankyrin_rpt"/>
</dbReference>
<accession>A0A8H3EYW2</accession>
<name>A0A8H3EYW2_9LECA</name>
<dbReference type="InterPro" id="IPR036770">
    <property type="entry name" value="Ankyrin_rpt-contain_sf"/>
</dbReference>
<dbReference type="Pfam" id="PF12796">
    <property type="entry name" value="Ank_2"/>
    <property type="match status" value="1"/>
</dbReference>
<dbReference type="OrthoDB" id="366390at2759"/>
<dbReference type="PROSITE" id="PS50088">
    <property type="entry name" value="ANK_REPEAT"/>
    <property type="match status" value="1"/>
</dbReference>
<gene>
    <name evidence="4" type="ORF">GOMPHAMPRED_008069</name>
</gene>
<dbReference type="AlphaFoldDB" id="A0A8H3EYW2"/>
<dbReference type="PANTHER" id="PTHR24198">
    <property type="entry name" value="ANKYRIN REPEAT AND PROTEIN KINASE DOMAIN-CONTAINING PROTEIN"/>
    <property type="match status" value="1"/>
</dbReference>
<protein>
    <recommendedName>
        <fullName evidence="6">Ankyrin</fullName>
    </recommendedName>
</protein>
<dbReference type="Gene3D" id="1.25.40.20">
    <property type="entry name" value="Ankyrin repeat-containing domain"/>
    <property type="match status" value="1"/>
</dbReference>
<evidence type="ECO:0000256" key="3">
    <source>
        <dbReference type="PROSITE-ProRule" id="PRU00023"/>
    </source>
</evidence>
<evidence type="ECO:0000256" key="2">
    <source>
        <dbReference type="ARBA" id="ARBA00023043"/>
    </source>
</evidence>
<evidence type="ECO:0000313" key="5">
    <source>
        <dbReference type="Proteomes" id="UP000664169"/>
    </source>
</evidence>
<keyword evidence="5" id="KW-1185">Reference proteome</keyword>
<dbReference type="Proteomes" id="UP000664169">
    <property type="component" value="Unassembled WGS sequence"/>
</dbReference>
<keyword evidence="1" id="KW-0677">Repeat</keyword>
<evidence type="ECO:0000313" key="4">
    <source>
        <dbReference type="EMBL" id="CAF9913949.1"/>
    </source>
</evidence>
<evidence type="ECO:0000256" key="1">
    <source>
        <dbReference type="ARBA" id="ARBA00022737"/>
    </source>
</evidence>
<sequence>MAQTPDPSQSTPSASSLPPEALSLAERLFDAARNGDSNLLNAALAHNPRVANLTNSKGDSLLMLASYHGHIDLTNLLLHTYQADPNVLNARSQSPLAGAAFKNEPEIIRLLLDAGADPDLGTPSAEECLAVFGLVEMYGKMFEEGRAARIHRNP</sequence>
<dbReference type="EMBL" id="CAJPDQ010000008">
    <property type="protein sequence ID" value="CAF9913949.1"/>
    <property type="molecule type" value="Genomic_DNA"/>
</dbReference>
<organism evidence="4 5">
    <name type="scientific">Gomphillus americanus</name>
    <dbReference type="NCBI Taxonomy" id="1940652"/>
    <lineage>
        <taxon>Eukaryota</taxon>
        <taxon>Fungi</taxon>
        <taxon>Dikarya</taxon>
        <taxon>Ascomycota</taxon>
        <taxon>Pezizomycotina</taxon>
        <taxon>Lecanoromycetes</taxon>
        <taxon>OSLEUM clade</taxon>
        <taxon>Ostropomycetidae</taxon>
        <taxon>Ostropales</taxon>
        <taxon>Graphidaceae</taxon>
        <taxon>Gomphilloideae</taxon>
        <taxon>Gomphillus</taxon>
    </lineage>
</organism>
<dbReference type="SUPFAM" id="SSF48403">
    <property type="entry name" value="Ankyrin repeat"/>
    <property type="match status" value="1"/>
</dbReference>
<dbReference type="PANTHER" id="PTHR24198:SF165">
    <property type="entry name" value="ANKYRIN REPEAT-CONTAINING PROTEIN-RELATED"/>
    <property type="match status" value="1"/>
</dbReference>
<keyword evidence="2 3" id="KW-0040">ANK repeat</keyword>
<dbReference type="SMART" id="SM00248">
    <property type="entry name" value="ANK"/>
    <property type="match status" value="3"/>
</dbReference>
<proteinExistence type="predicted"/>
<evidence type="ECO:0008006" key="6">
    <source>
        <dbReference type="Google" id="ProtNLM"/>
    </source>
</evidence>
<comment type="caution">
    <text evidence="4">The sequence shown here is derived from an EMBL/GenBank/DDBJ whole genome shotgun (WGS) entry which is preliminary data.</text>
</comment>
<reference evidence="4" key="1">
    <citation type="submission" date="2021-03" db="EMBL/GenBank/DDBJ databases">
        <authorList>
            <person name="Tagirdzhanova G."/>
        </authorList>
    </citation>
    <scope>NUCLEOTIDE SEQUENCE</scope>
</reference>
<feature type="repeat" description="ANK" evidence="3">
    <location>
        <begin position="91"/>
        <end position="123"/>
    </location>
</feature>